<dbReference type="SUPFAM" id="SSF160544">
    <property type="entry name" value="EscU C-terminal domain-like"/>
    <property type="match status" value="1"/>
</dbReference>
<dbReference type="Pfam" id="PF01312">
    <property type="entry name" value="Bac_export_2"/>
    <property type="match status" value="1"/>
</dbReference>
<evidence type="ECO:0000313" key="2">
    <source>
        <dbReference type="Proteomes" id="UP001407405"/>
    </source>
</evidence>
<sequence>MKKESKSSPKLKSAVALRYDLQKDFAPRITAKGKGIVAENILRQAEDHQVAVVENERLVKELLQFELGTEIPPELYDIVAQILVFVESVDEEKGLAALKQQKHL</sequence>
<evidence type="ECO:0000313" key="1">
    <source>
        <dbReference type="EMBL" id="MEN1761842.1"/>
    </source>
</evidence>
<dbReference type="InterPro" id="IPR029025">
    <property type="entry name" value="T3SS_substrate_exporter_C"/>
</dbReference>
<dbReference type="Gene3D" id="3.40.1690.10">
    <property type="entry name" value="secretion proteins EscU"/>
    <property type="match status" value="1"/>
</dbReference>
<protein>
    <submittedName>
        <fullName evidence="1">EscU/YscU/HrcU family type III secretion system export apparatus switch protein</fullName>
    </submittedName>
</protein>
<dbReference type="EMBL" id="JBCITM010000022">
    <property type="protein sequence ID" value="MEN1761842.1"/>
    <property type="molecule type" value="Genomic_DNA"/>
</dbReference>
<dbReference type="PANTHER" id="PTHR30531:SF12">
    <property type="entry name" value="FLAGELLAR BIOSYNTHETIC PROTEIN FLHB"/>
    <property type="match status" value="1"/>
</dbReference>
<gene>
    <name evidence="1" type="ORF">AAIG11_15245</name>
</gene>
<reference evidence="1 2" key="1">
    <citation type="submission" date="2024-04" db="EMBL/GenBank/DDBJ databases">
        <title>Genome sequencing and metabolic network reconstruction of aminoacids and betaine degradation by Anoxynatronum sibiricum.</title>
        <authorList>
            <person name="Detkova E.N."/>
            <person name="Boltjanskaja Y.V."/>
            <person name="Mardanov A.V."/>
            <person name="Kevbrin V."/>
        </authorList>
    </citation>
    <scope>NUCLEOTIDE SEQUENCE [LARGE SCALE GENOMIC DNA]</scope>
    <source>
        <strain evidence="1 2">Z-7981</strain>
    </source>
</reference>
<dbReference type="RefSeq" id="WP_343187126.1">
    <property type="nucleotide sequence ID" value="NZ_JBCITM010000022.1"/>
</dbReference>
<comment type="caution">
    <text evidence="1">The sequence shown here is derived from an EMBL/GenBank/DDBJ whole genome shotgun (WGS) entry which is preliminary data.</text>
</comment>
<dbReference type="InterPro" id="IPR006135">
    <property type="entry name" value="T3SS_substrate_exporter"/>
</dbReference>
<dbReference type="Proteomes" id="UP001407405">
    <property type="component" value="Unassembled WGS sequence"/>
</dbReference>
<accession>A0ABU9VXE7</accession>
<name>A0ABU9VXE7_9CLOT</name>
<keyword evidence="2" id="KW-1185">Reference proteome</keyword>
<dbReference type="PANTHER" id="PTHR30531">
    <property type="entry name" value="FLAGELLAR BIOSYNTHETIC PROTEIN FLHB"/>
    <property type="match status" value="1"/>
</dbReference>
<organism evidence="1 2">
    <name type="scientific">Anoxynatronum sibiricum</name>
    <dbReference type="NCBI Taxonomy" id="210623"/>
    <lineage>
        <taxon>Bacteria</taxon>
        <taxon>Bacillati</taxon>
        <taxon>Bacillota</taxon>
        <taxon>Clostridia</taxon>
        <taxon>Eubacteriales</taxon>
        <taxon>Clostridiaceae</taxon>
        <taxon>Anoxynatronum</taxon>
    </lineage>
</organism>
<proteinExistence type="predicted"/>